<evidence type="ECO:0000313" key="2">
    <source>
        <dbReference type="Proteomes" id="UP001176891"/>
    </source>
</evidence>
<dbReference type="EMBL" id="JAUOEM010000010">
    <property type="protein sequence ID" value="MDO5989712.1"/>
    <property type="molecule type" value="Genomic_DNA"/>
</dbReference>
<dbReference type="Proteomes" id="UP001176891">
    <property type="component" value="Unassembled WGS sequence"/>
</dbReference>
<dbReference type="RefSeq" id="WP_303284381.1">
    <property type="nucleotide sequence ID" value="NZ_BAABCZ010000007.1"/>
</dbReference>
<proteinExistence type="predicted"/>
<evidence type="ECO:0000313" key="1">
    <source>
        <dbReference type="EMBL" id="MDO5989712.1"/>
    </source>
</evidence>
<name>A0ABT8X798_9FLAO</name>
<gene>
    <name evidence="1" type="ORF">Q4Q39_20090</name>
</gene>
<dbReference type="Pfam" id="PF19458">
    <property type="entry name" value="DUF5995"/>
    <property type="match status" value="1"/>
</dbReference>
<accession>A0ABT8X798</accession>
<sequence>MTATTIDEVIENLEQIIQESISEESTLGYFAALYQNVTIHIKEKLGKNYFDDDKRMEQLDVIFANRYLTAYAKYKEKKEVTKSWAIAFKSSTDSMLIVLQHLLLGMNAHINLDLGIAASEVTDDKTIKSLESDFNKINELLATLVDEVQKDLAEIWPTLLKILKFLKKVDDFLINFSMKLARNKAWEFANELVKGDKEKKEKLLELKDLEVSEFSEKIINPGILVKILFTIIRLGERGKSSDKTKKLEKLIENKLDNH</sequence>
<organism evidence="1 2">
    <name type="scientific">Flavivirga amylovorans</name>
    <dbReference type="NCBI Taxonomy" id="870486"/>
    <lineage>
        <taxon>Bacteria</taxon>
        <taxon>Pseudomonadati</taxon>
        <taxon>Bacteroidota</taxon>
        <taxon>Flavobacteriia</taxon>
        <taxon>Flavobacteriales</taxon>
        <taxon>Flavobacteriaceae</taxon>
        <taxon>Flavivirga</taxon>
    </lineage>
</organism>
<protein>
    <submittedName>
        <fullName evidence="1">DUF5995 family protein</fullName>
    </submittedName>
</protein>
<dbReference type="InterPro" id="IPR046037">
    <property type="entry name" value="DUF5995"/>
</dbReference>
<comment type="caution">
    <text evidence="1">The sequence shown here is derived from an EMBL/GenBank/DDBJ whole genome shotgun (WGS) entry which is preliminary data.</text>
</comment>
<keyword evidence="2" id="KW-1185">Reference proteome</keyword>
<reference evidence="1" key="1">
    <citation type="submission" date="2023-07" db="EMBL/GenBank/DDBJ databases">
        <title>Two novel species in the genus Flavivirga.</title>
        <authorList>
            <person name="Kwon K."/>
        </authorList>
    </citation>
    <scope>NUCLEOTIDE SEQUENCE</scope>
    <source>
        <strain evidence="1">KACC 14157</strain>
    </source>
</reference>